<dbReference type="SUPFAM" id="SSF81330">
    <property type="entry name" value="Gated mechanosensitive channel"/>
    <property type="match status" value="1"/>
</dbReference>
<dbReference type="InterPro" id="IPR036019">
    <property type="entry name" value="MscL_channel"/>
</dbReference>
<reference evidence="7" key="1">
    <citation type="submission" date="2017-09" db="EMBL/GenBank/DDBJ databases">
        <title>Depth-based differentiation of microbial function through sediment-hosted aquifers and enrichment of novel symbionts in the deep terrestrial subsurface.</title>
        <authorList>
            <person name="Probst A.J."/>
            <person name="Ladd B."/>
            <person name="Jarett J.K."/>
            <person name="Geller-Mcgrath D.E."/>
            <person name="Sieber C.M.K."/>
            <person name="Emerson J.B."/>
            <person name="Anantharaman K."/>
            <person name="Thomas B.C."/>
            <person name="Malmstrom R."/>
            <person name="Stieglmeier M."/>
            <person name="Klingl A."/>
            <person name="Woyke T."/>
            <person name="Ryan C.M."/>
            <person name="Banfield J.F."/>
        </authorList>
    </citation>
    <scope>NUCLEOTIDE SEQUENCE [LARGE SCALE GENOMIC DNA]</scope>
</reference>
<dbReference type="Pfam" id="PF01741">
    <property type="entry name" value="MscL"/>
    <property type="match status" value="1"/>
</dbReference>
<keyword evidence="4 5" id="KW-0472">Membrane</keyword>
<evidence type="ECO:0000256" key="1">
    <source>
        <dbReference type="ARBA" id="ARBA00004141"/>
    </source>
</evidence>
<evidence type="ECO:0000256" key="5">
    <source>
        <dbReference type="SAM" id="Phobius"/>
    </source>
</evidence>
<gene>
    <name evidence="6" type="ORF">COT71_01405</name>
</gene>
<dbReference type="Gene3D" id="1.10.1200.120">
    <property type="entry name" value="Large-conductance mechanosensitive channel, MscL, domain 1"/>
    <property type="match status" value="1"/>
</dbReference>
<name>A0A2M6WZU3_9BACT</name>
<feature type="transmembrane region" description="Helical" evidence="5">
    <location>
        <begin position="71"/>
        <end position="89"/>
    </location>
</feature>
<sequence length="104" mass="11395">MYFKEFIAFVREQGVVGLAVGFILGGSTQKVVSALVNDIISPVIGLLLPHAESLAEKKFTAGAAEILWGDFLKVLIDFLIVTAVVYYGVKVLHATQFDRKKQEP</sequence>
<evidence type="ECO:0000313" key="6">
    <source>
        <dbReference type="EMBL" id="PIT98306.1"/>
    </source>
</evidence>
<evidence type="ECO:0000256" key="2">
    <source>
        <dbReference type="ARBA" id="ARBA00022692"/>
    </source>
</evidence>
<evidence type="ECO:0000256" key="3">
    <source>
        <dbReference type="ARBA" id="ARBA00022989"/>
    </source>
</evidence>
<comment type="subcellular location">
    <subcellularLocation>
        <location evidence="1">Membrane</location>
        <topology evidence="1">Multi-pass membrane protein</topology>
    </subcellularLocation>
</comment>
<feature type="transmembrane region" description="Helical" evidence="5">
    <location>
        <begin position="6"/>
        <end position="24"/>
    </location>
</feature>
<protein>
    <submittedName>
        <fullName evidence="6">Large conductance mechanosensitive channel protein MscL</fullName>
    </submittedName>
</protein>
<evidence type="ECO:0000313" key="7">
    <source>
        <dbReference type="Proteomes" id="UP000230731"/>
    </source>
</evidence>
<evidence type="ECO:0000256" key="4">
    <source>
        <dbReference type="ARBA" id="ARBA00023136"/>
    </source>
</evidence>
<dbReference type="AlphaFoldDB" id="A0A2M6WZU3"/>
<dbReference type="InterPro" id="IPR037673">
    <property type="entry name" value="MSC/AndL"/>
</dbReference>
<comment type="caution">
    <text evidence="6">The sequence shown here is derived from an EMBL/GenBank/DDBJ whole genome shotgun (WGS) entry which is preliminary data.</text>
</comment>
<dbReference type="GO" id="GO:0008381">
    <property type="term" value="F:mechanosensitive monoatomic ion channel activity"/>
    <property type="evidence" value="ECO:0007669"/>
    <property type="project" value="TreeGrafter"/>
</dbReference>
<dbReference type="GO" id="GO:0016020">
    <property type="term" value="C:membrane"/>
    <property type="evidence" value="ECO:0007669"/>
    <property type="project" value="UniProtKB-SubCell"/>
</dbReference>
<accession>A0A2M6WZU3</accession>
<dbReference type="PANTHER" id="PTHR30266">
    <property type="entry name" value="MECHANOSENSITIVE CHANNEL MSCL"/>
    <property type="match status" value="1"/>
</dbReference>
<dbReference type="EMBL" id="PEZP01000016">
    <property type="protein sequence ID" value="PIT98306.1"/>
    <property type="molecule type" value="Genomic_DNA"/>
</dbReference>
<organism evidence="6 7">
    <name type="scientific">Candidatus Andersenbacteria bacterium CG10_big_fil_rev_8_21_14_0_10_54_11</name>
    <dbReference type="NCBI Taxonomy" id="1974485"/>
    <lineage>
        <taxon>Bacteria</taxon>
        <taxon>Candidatus Anderseniibacteriota</taxon>
    </lineage>
</organism>
<keyword evidence="3 5" id="KW-1133">Transmembrane helix</keyword>
<proteinExistence type="predicted"/>
<dbReference type="PANTHER" id="PTHR30266:SF2">
    <property type="entry name" value="LARGE-CONDUCTANCE MECHANOSENSITIVE CHANNEL"/>
    <property type="match status" value="1"/>
</dbReference>
<keyword evidence="2 5" id="KW-0812">Transmembrane</keyword>
<dbReference type="Proteomes" id="UP000230731">
    <property type="component" value="Unassembled WGS sequence"/>
</dbReference>